<dbReference type="Proteomes" id="UP000784294">
    <property type="component" value="Unassembled WGS sequence"/>
</dbReference>
<evidence type="ECO:0000256" key="1">
    <source>
        <dbReference type="SAM" id="SignalP"/>
    </source>
</evidence>
<dbReference type="EMBL" id="CAAALY010263130">
    <property type="protein sequence ID" value="VEL39965.1"/>
    <property type="molecule type" value="Genomic_DNA"/>
</dbReference>
<reference evidence="2" key="1">
    <citation type="submission" date="2018-11" db="EMBL/GenBank/DDBJ databases">
        <authorList>
            <consortium name="Pathogen Informatics"/>
        </authorList>
    </citation>
    <scope>NUCLEOTIDE SEQUENCE</scope>
</reference>
<dbReference type="AlphaFoldDB" id="A0A3S5C794"/>
<sequence length="97" mass="10701">MKICPVGFLSFRLFAALLHFEPGVHAERLKVSSSDVPTNRTLTTDFGRLLDTTTGGTLFSRPVSLARPGGRTTGWRTGSQTHMNFCPNWHTSNPPSR</sequence>
<protein>
    <recommendedName>
        <fullName evidence="4">Secreted protein</fullName>
    </recommendedName>
</protein>
<keyword evidence="1" id="KW-0732">Signal</keyword>
<keyword evidence="3" id="KW-1185">Reference proteome</keyword>
<evidence type="ECO:0000313" key="2">
    <source>
        <dbReference type="EMBL" id="VEL39965.1"/>
    </source>
</evidence>
<accession>A0A3S5C794</accession>
<comment type="caution">
    <text evidence="2">The sequence shown here is derived from an EMBL/GenBank/DDBJ whole genome shotgun (WGS) entry which is preliminary data.</text>
</comment>
<gene>
    <name evidence="2" type="ORF">PXEA_LOCUS33405</name>
</gene>
<proteinExistence type="predicted"/>
<evidence type="ECO:0008006" key="4">
    <source>
        <dbReference type="Google" id="ProtNLM"/>
    </source>
</evidence>
<evidence type="ECO:0000313" key="3">
    <source>
        <dbReference type="Proteomes" id="UP000784294"/>
    </source>
</evidence>
<feature type="signal peptide" evidence="1">
    <location>
        <begin position="1"/>
        <end position="26"/>
    </location>
</feature>
<feature type="chain" id="PRO_5018605758" description="Secreted protein" evidence="1">
    <location>
        <begin position="27"/>
        <end position="97"/>
    </location>
</feature>
<name>A0A3S5C794_9PLAT</name>
<organism evidence="2 3">
    <name type="scientific">Protopolystoma xenopodis</name>
    <dbReference type="NCBI Taxonomy" id="117903"/>
    <lineage>
        <taxon>Eukaryota</taxon>
        <taxon>Metazoa</taxon>
        <taxon>Spiralia</taxon>
        <taxon>Lophotrochozoa</taxon>
        <taxon>Platyhelminthes</taxon>
        <taxon>Monogenea</taxon>
        <taxon>Polyopisthocotylea</taxon>
        <taxon>Polystomatidea</taxon>
        <taxon>Polystomatidae</taxon>
        <taxon>Protopolystoma</taxon>
    </lineage>
</organism>